<keyword evidence="9" id="KW-0407">Ion channel</keyword>
<feature type="transmembrane region" description="Helical" evidence="10">
    <location>
        <begin position="1867"/>
        <end position="1890"/>
    </location>
</feature>
<feature type="transmembrane region" description="Helical" evidence="10">
    <location>
        <begin position="217"/>
        <end position="239"/>
    </location>
</feature>
<evidence type="ECO:0000256" key="1">
    <source>
        <dbReference type="ARBA" id="ARBA00004651"/>
    </source>
</evidence>
<evidence type="ECO:0000256" key="7">
    <source>
        <dbReference type="ARBA" id="ARBA00023065"/>
    </source>
</evidence>
<evidence type="ECO:0000259" key="12">
    <source>
        <dbReference type="Pfam" id="PF15917"/>
    </source>
</evidence>
<feature type="transmembrane region" description="Helical" evidence="10">
    <location>
        <begin position="808"/>
        <end position="828"/>
    </location>
</feature>
<evidence type="ECO:0000256" key="3">
    <source>
        <dbReference type="ARBA" id="ARBA00022448"/>
    </source>
</evidence>
<gene>
    <name evidence="16" type="ORF">ABEB36_005313</name>
</gene>
<keyword evidence="3" id="KW-0813">Transport</keyword>
<evidence type="ECO:0000256" key="4">
    <source>
        <dbReference type="ARBA" id="ARBA00022475"/>
    </source>
</evidence>
<feature type="domain" description="Piezo TM25-28" evidence="12">
    <location>
        <begin position="1026"/>
        <end position="1256"/>
    </location>
</feature>
<feature type="transmembrane region" description="Helical" evidence="10">
    <location>
        <begin position="1732"/>
        <end position="1749"/>
    </location>
</feature>
<feature type="domain" description="Piezo transmembrane helical unit" evidence="13">
    <location>
        <begin position="1454"/>
        <end position="1571"/>
    </location>
</feature>
<evidence type="ECO:0000313" key="16">
    <source>
        <dbReference type="EMBL" id="KAL1505850.1"/>
    </source>
</evidence>
<feature type="transmembrane region" description="Helical" evidence="10">
    <location>
        <begin position="5"/>
        <end position="25"/>
    </location>
</feature>
<feature type="transmembrane region" description="Helical" evidence="10">
    <location>
        <begin position="920"/>
        <end position="941"/>
    </location>
</feature>
<name>A0ABD1F0C7_HYPHA</name>
<keyword evidence="7" id="KW-0406">Ion transport</keyword>
<dbReference type="Pfam" id="PF23188">
    <property type="entry name" value="THU_Piezo1"/>
    <property type="match status" value="1"/>
</dbReference>
<evidence type="ECO:0000256" key="2">
    <source>
        <dbReference type="ARBA" id="ARBA00007821"/>
    </source>
</evidence>
<feature type="transmembrane region" description="Helical" evidence="10">
    <location>
        <begin position="1755"/>
        <end position="1773"/>
    </location>
</feature>
<feature type="transmembrane region" description="Helical" evidence="10">
    <location>
        <begin position="705"/>
        <end position="731"/>
    </location>
</feature>
<dbReference type="PANTHER" id="PTHR47049">
    <property type="entry name" value="PIEZO-TYPE MECHANOSENSITIVE ION CHANNEL HOMOLOG"/>
    <property type="match status" value="1"/>
</dbReference>
<dbReference type="EMBL" id="JBDJPC010000004">
    <property type="protein sequence ID" value="KAL1505850.1"/>
    <property type="molecule type" value="Genomic_DNA"/>
</dbReference>
<keyword evidence="5 10" id="KW-0812">Transmembrane</keyword>
<feature type="transmembrane region" description="Helical" evidence="10">
    <location>
        <begin position="1499"/>
        <end position="1527"/>
    </location>
</feature>
<dbReference type="InterPro" id="IPR031805">
    <property type="entry name" value="Piezo_TM25-28"/>
</dbReference>
<feature type="domain" description="Piezo TM1-24" evidence="14">
    <location>
        <begin position="26"/>
        <end position="309"/>
    </location>
</feature>
<dbReference type="PANTHER" id="PTHR47049:SF2">
    <property type="entry name" value="PIEZO-TYPE MECHANOSENSITIVE ION CHANNEL HOMOLOG"/>
    <property type="match status" value="1"/>
</dbReference>
<organism evidence="16 17">
    <name type="scientific">Hypothenemus hampei</name>
    <name type="common">Coffee berry borer</name>
    <dbReference type="NCBI Taxonomy" id="57062"/>
    <lineage>
        <taxon>Eukaryota</taxon>
        <taxon>Metazoa</taxon>
        <taxon>Ecdysozoa</taxon>
        <taxon>Arthropoda</taxon>
        <taxon>Hexapoda</taxon>
        <taxon>Insecta</taxon>
        <taxon>Pterygota</taxon>
        <taxon>Neoptera</taxon>
        <taxon>Endopterygota</taxon>
        <taxon>Coleoptera</taxon>
        <taxon>Polyphaga</taxon>
        <taxon>Cucujiformia</taxon>
        <taxon>Curculionidae</taxon>
        <taxon>Scolytinae</taxon>
        <taxon>Hypothenemus</taxon>
    </lineage>
</organism>
<feature type="transmembrane region" description="Helical" evidence="10">
    <location>
        <begin position="59"/>
        <end position="84"/>
    </location>
</feature>
<feature type="domain" description="Piezo TM1-24" evidence="14">
    <location>
        <begin position="356"/>
        <end position="655"/>
    </location>
</feature>
<feature type="transmembrane region" description="Helical" evidence="10">
    <location>
        <begin position="1445"/>
        <end position="1468"/>
    </location>
</feature>
<comment type="similarity">
    <text evidence="2">Belongs to the PIEZO (TC 1.A.75) family.</text>
</comment>
<reference evidence="16 17" key="1">
    <citation type="submission" date="2024-05" db="EMBL/GenBank/DDBJ databases">
        <title>Genetic variation in Jamaican populations of the coffee berry borer (Hypothenemus hampei).</title>
        <authorList>
            <person name="Errbii M."/>
            <person name="Myrie A."/>
        </authorList>
    </citation>
    <scope>NUCLEOTIDE SEQUENCE [LARGE SCALE GENOMIC DNA]</scope>
    <source>
        <strain evidence="16">JA-Hopewell-2020-01-JO</strain>
        <tissue evidence="16">Whole body</tissue>
    </source>
</reference>
<feature type="transmembrane region" description="Helical" evidence="10">
    <location>
        <begin position="1474"/>
        <end position="1492"/>
    </location>
</feature>
<evidence type="ECO:0000259" key="14">
    <source>
        <dbReference type="Pfam" id="PF24871"/>
    </source>
</evidence>
<feature type="transmembrane region" description="Helical" evidence="10">
    <location>
        <begin position="1693"/>
        <end position="1711"/>
    </location>
</feature>
<dbReference type="GO" id="GO:0034220">
    <property type="term" value="P:monoatomic ion transmembrane transport"/>
    <property type="evidence" value="ECO:0007669"/>
    <property type="project" value="UniProtKB-KW"/>
</dbReference>
<feature type="transmembrane region" description="Helical" evidence="10">
    <location>
        <begin position="1046"/>
        <end position="1063"/>
    </location>
</feature>
<feature type="transmembrane region" description="Helical" evidence="10">
    <location>
        <begin position="2164"/>
        <end position="2185"/>
    </location>
</feature>
<feature type="transmembrane region" description="Helical" evidence="10">
    <location>
        <begin position="1069"/>
        <end position="1090"/>
    </location>
</feature>
<feature type="transmembrane region" description="Helical" evidence="10">
    <location>
        <begin position="169"/>
        <end position="188"/>
    </location>
</feature>
<evidence type="ECO:0000256" key="6">
    <source>
        <dbReference type="ARBA" id="ARBA00022989"/>
    </source>
</evidence>
<feature type="transmembrane region" description="Helical" evidence="10">
    <location>
        <begin position="576"/>
        <end position="597"/>
    </location>
</feature>
<keyword evidence="8 10" id="KW-0472">Membrane</keyword>
<evidence type="ECO:0000259" key="15">
    <source>
        <dbReference type="Pfam" id="PF24874"/>
    </source>
</evidence>
<keyword evidence="17" id="KW-1185">Reference proteome</keyword>
<feature type="transmembrane region" description="Helical" evidence="10">
    <location>
        <begin position="118"/>
        <end position="139"/>
    </location>
</feature>
<evidence type="ECO:0000256" key="8">
    <source>
        <dbReference type="ARBA" id="ARBA00023136"/>
    </source>
</evidence>
<evidence type="ECO:0000256" key="5">
    <source>
        <dbReference type="ARBA" id="ARBA00022692"/>
    </source>
</evidence>
<dbReference type="Proteomes" id="UP001566132">
    <property type="component" value="Unassembled WGS sequence"/>
</dbReference>
<evidence type="ECO:0000256" key="9">
    <source>
        <dbReference type="ARBA" id="ARBA00023303"/>
    </source>
</evidence>
<feature type="transmembrane region" description="Helical" evidence="10">
    <location>
        <begin position="385"/>
        <end position="408"/>
    </location>
</feature>
<feature type="transmembrane region" description="Helical" evidence="10">
    <location>
        <begin position="1654"/>
        <end position="1673"/>
    </location>
</feature>
<evidence type="ECO:0000259" key="11">
    <source>
        <dbReference type="Pfam" id="PF12166"/>
    </source>
</evidence>
<feature type="transmembrane region" description="Helical" evidence="10">
    <location>
        <begin position="895"/>
        <end position="914"/>
    </location>
</feature>
<evidence type="ECO:0000313" key="17">
    <source>
        <dbReference type="Proteomes" id="UP001566132"/>
    </source>
</evidence>
<evidence type="ECO:0008006" key="18">
    <source>
        <dbReference type="Google" id="ProtNLM"/>
    </source>
</evidence>
<keyword evidence="4" id="KW-1003">Cell membrane</keyword>
<dbReference type="InterPro" id="IPR056769">
    <property type="entry name" value="Piezo_TM1-24"/>
</dbReference>
<proteinExistence type="inferred from homology"/>
<feature type="transmembrane region" description="Helical" evidence="10">
    <location>
        <begin position="524"/>
        <end position="545"/>
    </location>
</feature>
<dbReference type="InterPro" id="IPR056770">
    <property type="entry name" value="Piezo_THU9_anchor"/>
</dbReference>
<protein>
    <recommendedName>
        <fullName evidence="18">Piezo-type mechanosensitive ion channel component</fullName>
    </recommendedName>
</protein>
<keyword evidence="6 10" id="KW-1133">Transmembrane helix</keyword>
<feature type="transmembrane region" description="Helical" evidence="10">
    <location>
        <begin position="31"/>
        <end position="47"/>
    </location>
</feature>
<accession>A0ABD1F0C7</accession>
<feature type="transmembrane region" description="Helical" evidence="10">
    <location>
        <begin position="1547"/>
        <end position="1569"/>
    </location>
</feature>
<evidence type="ECO:0000256" key="10">
    <source>
        <dbReference type="SAM" id="Phobius"/>
    </source>
</evidence>
<feature type="domain" description="Piezo non-specific cation channel cap" evidence="11">
    <location>
        <begin position="1927"/>
        <end position="2247"/>
    </location>
</feature>
<feature type="domain" description="Piezo THU9 and anchor" evidence="15">
    <location>
        <begin position="1652"/>
        <end position="1889"/>
    </location>
</feature>
<feature type="transmembrane region" description="Helical" evidence="10">
    <location>
        <begin position="743"/>
        <end position="761"/>
    </location>
</feature>
<feature type="transmembrane region" description="Helical" evidence="10">
    <location>
        <begin position="551"/>
        <end position="569"/>
    </location>
</feature>
<evidence type="ECO:0000259" key="13">
    <source>
        <dbReference type="Pfam" id="PF23188"/>
    </source>
</evidence>
<dbReference type="Pfam" id="PF12166">
    <property type="entry name" value="Piezo_cap"/>
    <property type="match status" value="1"/>
</dbReference>
<feature type="transmembrane region" description="Helical" evidence="10">
    <location>
        <begin position="469"/>
        <end position="487"/>
    </location>
</feature>
<dbReference type="Pfam" id="PF24874">
    <property type="entry name" value="Piezo_THU9_anchor"/>
    <property type="match status" value="1"/>
</dbReference>
<comment type="caution">
    <text evidence="16">The sequence shown here is derived from an EMBL/GenBank/DDBJ whole genome shotgun (WGS) entry which is preliminary data.</text>
</comment>
<feature type="transmembrane region" description="Helical" evidence="10">
    <location>
        <begin position="415"/>
        <end position="437"/>
    </location>
</feature>
<comment type="subcellular location">
    <subcellularLocation>
        <location evidence="1">Cell membrane</location>
        <topology evidence="1">Multi-pass membrane protein</topology>
    </subcellularLocation>
</comment>
<dbReference type="Pfam" id="PF24871">
    <property type="entry name" value="Piezo_TM1-24"/>
    <property type="match status" value="2"/>
</dbReference>
<dbReference type="Pfam" id="PF15917">
    <property type="entry name" value="Piezo_TM25-28"/>
    <property type="match status" value="1"/>
</dbReference>
<dbReference type="InterPro" id="IPR056768">
    <property type="entry name" value="THU_Piezo"/>
</dbReference>
<dbReference type="GO" id="GO:0005886">
    <property type="term" value="C:plasma membrane"/>
    <property type="evidence" value="ECO:0007669"/>
    <property type="project" value="UniProtKB-SubCell"/>
</dbReference>
<dbReference type="InterPro" id="IPR027272">
    <property type="entry name" value="Piezo"/>
</dbReference>
<dbReference type="InterPro" id="IPR031334">
    <property type="entry name" value="Piezo_cap_dom"/>
</dbReference>
<feature type="transmembrane region" description="Helical" evidence="10">
    <location>
        <begin position="194"/>
        <end position="210"/>
    </location>
</feature>
<sequence length="2265" mass="266417">MRNYWFCAILFRIVLPTLIIFLAYLRPTVTSLIYLILGCYSPFFSVPSAKSMSGRTGTYLKIVIVISILIVSLLSSLYFVLYLFKDEHHFDLEPCTFLETTIRTIGIIEFQNLPLSTVFTWITPEPLMIISSIAMFCILKKMTIEPWEKADSKEISLIREVNHRKIIEISYNIGTYSVCFMLCLVAVLKSNIIGAVYFLVFLSVLNYWACNKSFGRNLARIIVCLIPIYMFNLIIWYIYQFQYFQEHNLLKTRSILTRLFALDPVKTYKDCSDPREFKVPYQSNTTLAAPISLYVLHHISVLVARQTFKAEDGILNLLSAFFICHIRGGNRKWMFALEHLKERNENEKVTMTVGTTKIDKIKMFLNQGVLFIFDISYLTSSVIMMIWAIAYVCWKGLIFLIVANLMWLIPSRKKILLIISPLLALYINFLLVTSYIYSLDLTPEEIPSKWGILDFRSEIVRLNLTWIDLFAKCLFAIVIFMAIRRLLQERAEEKQYKMFEINKRLSQKFIELYFKRFGKLCSQFLTYFWIWIVIIAMICLEFWTFSSIFRIMFVTLAVIFLTTFQLCPFRYWKKFIWIYWWIVIVYATINLFLLYMYQVEEFRKIMLLLLSEELCRDFGCWVWTDKTERFKALSYPIFLQIAVVIQYNYFQADFNKLISGLTPEEWAINGRNLTIYGPKWQQIFKILNAVKDTMFSILEIHLSNVILLIGWLMCVNEMCAVFVPLAIFCTVACVIKKKYSNRMIYVASCFVQIFVVCRLLYMNQSYNHSKWNFIGYYWRNGKQYNVTLNTADWLGFHESRHGKHEADFWQLSWCFGYVFIVTVHRIVTLRMRSYRKSRNLEMAEDIVLFPDVTYVNSHQSVANMLKFLVNYGFYKLGCEITMITASIVMEIRMDIIAITISCWLLIVFSLNRAWTKRVWFISLMLLELLIPIQYIFTLGLWPTFFYNSQTIFWNSSDFLLRLQQFCHLPNMAHPPVKEKISNDFILLLIMSRQWFGFKRETKGNSQYSSAGNNESVIHLIDEPDLNNPIPDFTTYVKTYLDASTMFLFRGWFYLSLIATFLAGTMRPSLYSFGFILLASVILWEGSDIFLRPPNKILFRWNCLVGYNIFVMMARTISQIIGCVLKYNDQIRFNCELLKIFTVGCVDKYELTTRIPNLSEVSSCQVEHDALEISWDCLCFFFLICQQRIFKSYYFIHIVNDTKAHKILANRGAQLIEIDRQKRKDVMESEQVIIKKNIEKKLERIRANRSKLKDIANGNYYHFEEVDRDIDIPLLPPKVEEEIEYESYDPMPLTEYFGLFISTDIDTVVKITTLRYERKQAARLKALGLSPIKHPKPGPSTEKDKDEESFTKTIVNVSRFIWGAFESFIASVISLMNRRTRLFRNILNEIHRDTVTLKEKTDYAAGVRVGLNKIWHPSDLHKSVLEEERKKPIKGLNFHYSIYMKLLIAMGHFLMCHSEWLCYLVIILYQTIRGNFISLPLVLMIFCWGSLTVPKPTKTFWVVIIALSLNLVMIKSFFGMGIAPWSLYDTNHNIFFPPTFIGLYNNRRLLNIYLLAALFFHRGVLCKLGLWEYTFYRTTELIADGDYYNKDATLLPVTMGTSSNGKTFNIQTSEVGLSDYFPKSIYHGLYKYAEALRLFILQLISPPVTQIPVDVYLPMFLCDIINFFILMFYYNTFQGETESIGLLDFVKLNRVPISFLISIILYMCLMLIDRAVYLKRNRFGKMVFHHFQVFFIHFFFFVIHPLMINAKFRDSLVLQIFYILKCIYFLFSAYQIRSGYPTLISYHYLWHGYTMVHSFGYKIYREIPYFLEIRCLFDWIMTDSCLGIPSWFKMEDVTQTLFCAKCSQEFDKSFYTPAGQQMDRINKILIGGGIYIFLILTVIFPFLLFSLTSTMGVATRPKRMEIMLYLGTAQPIFEGYVTNHLLLDLTEKEYRNMSVMFNNIPESEDMFENYDFEDVCVFRCSANSLNTWEISLGNRKELIQELEADENFVIKLELHYTHIGNGGIHHHQIFEQNTMIPPLPDPNRRKLIDVVKRKGDNSTIVRLPLVFPKFLAIDNDGKPQALNIMEKQEDHTISNEMHVISSNGDSGGVGDSHFHQDSTRLRNLLISLHSVKNRIWWKMQEECRNDDNNYKYYLKTLKYNSCDQLVIYLFNEKVFPGYLQLITRGGILGLYFIYFMVVIKVIRSCRADISDIWKEDLPSTNKVLRRCMEIYVARDMKNFELEQAIFNDIICIMRSREMFIKLTRMEDNNYNPNFIVPETSKK</sequence>